<reference evidence="6" key="1">
    <citation type="submission" date="2023-10" db="EMBL/GenBank/DDBJ databases">
        <title>Genome assembly of Pristionchus species.</title>
        <authorList>
            <person name="Yoshida K."/>
            <person name="Sommer R.J."/>
        </authorList>
    </citation>
    <scope>NUCLEOTIDE SEQUENCE</scope>
    <source>
        <strain evidence="6">RS5133</strain>
    </source>
</reference>
<dbReference type="PANTHER" id="PTHR46671">
    <property type="entry name" value="PROTEIN CBG11221"/>
    <property type="match status" value="1"/>
</dbReference>
<keyword evidence="5" id="KW-0325">Glycoprotein</keyword>
<evidence type="ECO:0000256" key="1">
    <source>
        <dbReference type="ARBA" id="ARBA00004606"/>
    </source>
</evidence>
<accession>A0AAV5UYY6</accession>
<dbReference type="PANTHER" id="PTHR46671:SF7">
    <property type="entry name" value="CORE-2_I-BRANCHING ENZYME"/>
    <property type="match status" value="1"/>
</dbReference>
<dbReference type="Pfam" id="PF02485">
    <property type="entry name" value="Branch"/>
    <property type="match status" value="1"/>
</dbReference>
<name>A0AAV5UYY6_9BILA</name>
<dbReference type="GO" id="GO:0016757">
    <property type="term" value="F:glycosyltransferase activity"/>
    <property type="evidence" value="ECO:0007669"/>
    <property type="project" value="UniProtKB-KW"/>
</dbReference>
<feature type="non-terminal residue" evidence="6">
    <location>
        <position position="1"/>
    </location>
</feature>
<proteinExistence type="predicted"/>
<protein>
    <submittedName>
        <fullName evidence="6">Uncharacterized protein</fullName>
    </submittedName>
</protein>
<evidence type="ECO:0000256" key="2">
    <source>
        <dbReference type="ARBA" id="ARBA00022676"/>
    </source>
</evidence>
<organism evidence="6 7">
    <name type="scientific">Pristionchus fissidentatus</name>
    <dbReference type="NCBI Taxonomy" id="1538716"/>
    <lineage>
        <taxon>Eukaryota</taxon>
        <taxon>Metazoa</taxon>
        <taxon>Ecdysozoa</taxon>
        <taxon>Nematoda</taxon>
        <taxon>Chromadorea</taxon>
        <taxon>Rhabditida</taxon>
        <taxon>Rhabditina</taxon>
        <taxon>Diplogasteromorpha</taxon>
        <taxon>Diplogasteroidea</taxon>
        <taxon>Neodiplogasteridae</taxon>
        <taxon>Pristionchus</taxon>
    </lineage>
</organism>
<evidence type="ECO:0000313" key="6">
    <source>
        <dbReference type="EMBL" id="GMT11988.1"/>
    </source>
</evidence>
<dbReference type="EMBL" id="BTSY01000001">
    <property type="protein sequence ID" value="GMT11988.1"/>
    <property type="molecule type" value="Genomic_DNA"/>
</dbReference>
<keyword evidence="7" id="KW-1185">Reference proteome</keyword>
<gene>
    <name evidence="6" type="ORF">PFISCL1PPCAC_3285</name>
</gene>
<keyword evidence="2" id="KW-0328">Glycosyltransferase</keyword>
<evidence type="ECO:0000256" key="3">
    <source>
        <dbReference type="ARBA" id="ARBA00022679"/>
    </source>
</evidence>
<evidence type="ECO:0000256" key="4">
    <source>
        <dbReference type="ARBA" id="ARBA00023136"/>
    </source>
</evidence>
<sequence>RILPARNPDTGFPIMYARIVYMDYEFLEEQLATNYAAENVFCFSIDKKASREFHERMAALAKCLPNVVVASREEYMDSAGHNQNEAHLDCMREMRNRKWEYAMLLQNHDVMIKTHSEMTEILKIYGGANDVEIVPCPNYRCLSKLEKNLGKLKLCPNN</sequence>
<dbReference type="AlphaFoldDB" id="A0AAV5UYY6"/>
<comment type="subcellular location">
    <subcellularLocation>
        <location evidence="1">Membrane</location>
        <topology evidence="1">Single-pass type II membrane protein</topology>
    </subcellularLocation>
</comment>
<dbReference type="GO" id="GO:0016020">
    <property type="term" value="C:membrane"/>
    <property type="evidence" value="ECO:0007669"/>
    <property type="project" value="UniProtKB-SubCell"/>
</dbReference>
<comment type="caution">
    <text evidence="6">The sequence shown here is derived from an EMBL/GenBank/DDBJ whole genome shotgun (WGS) entry which is preliminary data.</text>
</comment>
<dbReference type="Proteomes" id="UP001432322">
    <property type="component" value="Unassembled WGS sequence"/>
</dbReference>
<dbReference type="InterPro" id="IPR003406">
    <property type="entry name" value="Glyco_trans_14"/>
</dbReference>
<keyword evidence="4" id="KW-0472">Membrane</keyword>
<evidence type="ECO:0000256" key="5">
    <source>
        <dbReference type="ARBA" id="ARBA00023180"/>
    </source>
</evidence>
<evidence type="ECO:0000313" key="7">
    <source>
        <dbReference type="Proteomes" id="UP001432322"/>
    </source>
</evidence>
<feature type="non-terminal residue" evidence="6">
    <location>
        <position position="158"/>
    </location>
</feature>
<keyword evidence="3" id="KW-0808">Transferase</keyword>